<dbReference type="PROSITE" id="PS50868">
    <property type="entry name" value="POST_SET"/>
    <property type="match status" value="1"/>
</dbReference>
<dbReference type="PROSITE" id="PS51215">
    <property type="entry name" value="AWS"/>
    <property type="match status" value="1"/>
</dbReference>
<dbReference type="CDD" id="cd19172">
    <property type="entry name" value="SET_SETD2"/>
    <property type="match status" value="1"/>
</dbReference>
<dbReference type="SUPFAM" id="SSF82199">
    <property type="entry name" value="SET domain"/>
    <property type="match status" value="1"/>
</dbReference>
<evidence type="ECO:0000256" key="3">
    <source>
        <dbReference type="ARBA" id="ARBA00012178"/>
    </source>
</evidence>
<proteinExistence type="predicted"/>
<evidence type="ECO:0000313" key="20">
    <source>
        <dbReference type="EMBL" id="ODQ48682.1"/>
    </source>
</evidence>
<feature type="region of interest" description="Disordered" evidence="15">
    <location>
        <begin position="469"/>
        <end position="502"/>
    </location>
</feature>
<feature type="compositionally biased region" description="Basic and acidic residues" evidence="15">
    <location>
        <begin position="648"/>
        <end position="664"/>
    </location>
</feature>
<dbReference type="GO" id="GO:0006353">
    <property type="term" value="P:DNA-templated transcription termination"/>
    <property type="evidence" value="ECO:0007669"/>
    <property type="project" value="EnsemblFungi"/>
</dbReference>
<feature type="region of interest" description="Disordered" evidence="15">
    <location>
        <begin position="553"/>
        <end position="579"/>
    </location>
</feature>
<evidence type="ECO:0000259" key="18">
    <source>
        <dbReference type="PROSITE" id="PS50868"/>
    </source>
</evidence>
<dbReference type="AlphaFoldDB" id="A0A1E3NRH1"/>
<feature type="compositionally biased region" description="Basic and acidic residues" evidence="15">
    <location>
        <begin position="671"/>
        <end position="684"/>
    </location>
</feature>
<dbReference type="PROSITE" id="PS50020">
    <property type="entry name" value="WW_DOMAIN_2"/>
    <property type="match status" value="1"/>
</dbReference>
<feature type="domain" description="AWS" evidence="19">
    <location>
        <begin position="64"/>
        <end position="118"/>
    </location>
</feature>
<dbReference type="SUPFAM" id="SSF51045">
    <property type="entry name" value="WW domain"/>
    <property type="match status" value="1"/>
</dbReference>
<dbReference type="SMART" id="SM00570">
    <property type="entry name" value="AWS"/>
    <property type="match status" value="1"/>
</dbReference>
<dbReference type="InterPro" id="IPR003616">
    <property type="entry name" value="Post-SET_dom"/>
</dbReference>
<feature type="compositionally biased region" description="Polar residues" evidence="15">
    <location>
        <begin position="480"/>
        <end position="489"/>
    </location>
</feature>
<keyword evidence="9" id="KW-0949">S-adenosyl-L-methionine</keyword>
<evidence type="ECO:0000256" key="12">
    <source>
        <dbReference type="ARBA" id="ARBA00023242"/>
    </source>
</evidence>
<dbReference type="Proteomes" id="UP000094455">
    <property type="component" value="Unassembled WGS sequence"/>
</dbReference>
<dbReference type="SMART" id="SM00456">
    <property type="entry name" value="WW"/>
    <property type="match status" value="1"/>
</dbReference>
<keyword evidence="7" id="KW-0489">Methyltransferase</keyword>
<keyword evidence="12" id="KW-0539">Nucleus</keyword>
<feature type="compositionally biased region" description="Basic and acidic residues" evidence="15">
    <location>
        <begin position="469"/>
        <end position="478"/>
    </location>
</feature>
<keyword evidence="21" id="KW-1185">Reference proteome</keyword>
<dbReference type="GO" id="GO:0045128">
    <property type="term" value="P:negative regulation of reciprocal meiotic recombination"/>
    <property type="evidence" value="ECO:0007669"/>
    <property type="project" value="EnsemblFungi"/>
</dbReference>
<dbReference type="CDD" id="cd00201">
    <property type="entry name" value="WW"/>
    <property type="match status" value="1"/>
</dbReference>
<gene>
    <name evidence="20" type="ORF">PICMEDRAFT_14212</name>
</gene>
<dbReference type="PROSITE" id="PS50280">
    <property type="entry name" value="SET"/>
    <property type="match status" value="1"/>
</dbReference>
<dbReference type="GO" id="GO:0030174">
    <property type="term" value="P:regulation of DNA-templated DNA replication initiation"/>
    <property type="evidence" value="ECO:0007669"/>
    <property type="project" value="EnsemblFungi"/>
</dbReference>
<dbReference type="Pfam" id="PF00856">
    <property type="entry name" value="SET"/>
    <property type="match status" value="1"/>
</dbReference>
<feature type="domain" description="Post-SET" evidence="18">
    <location>
        <begin position="244"/>
        <end position="260"/>
    </location>
</feature>
<dbReference type="GO" id="GO:0003723">
    <property type="term" value="F:RNA binding"/>
    <property type="evidence" value="ECO:0007669"/>
    <property type="project" value="EnsemblFungi"/>
</dbReference>
<dbReference type="STRING" id="763406.A0A1E3NRH1"/>
<evidence type="ECO:0000259" key="19">
    <source>
        <dbReference type="PROSITE" id="PS51215"/>
    </source>
</evidence>
<comment type="catalytic activity">
    <reaction evidence="14">
        <text>L-lysyl(36)-[histone H3] + 3 S-adenosyl-L-methionine = N(6),N(6),N(6)-trimethyl-L-lysyl(36)-[histone H3] + 3 S-adenosyl-L-homocysteine + 3 H(+)</text>
        <dbReference type="Rhea" id="RHEA:60324"/>
        <dbReference type="Rhea" id="RHEA-COMP:9785"/>
        <dbReference type="Rhea" id="RHEA-COMP:15536"/>
        <dbReference type="ChEBI" id="CHEBI:15378"/>
        <dbReference type="ChEBI" id="CHEBI:29969"/>
        <dbReference type="ChEBI" id="CHEBI:57856"/>
        <dbReference type="ChEBI" id="CHEBI:59789"/>
        <dbReference type="ChEBI" id="CHEBI:61961"/>
        <dbReference type="EC" id="2.1.1.359"/>
    </reaction>
</comment>
<dbReference type="InterPro" id="IPR006560">
    <property type="entry name" value="AWS_dom"/>
</dbReference>
<dbReference type="InterPro" id="IPR013257">
    <property type="entry name" value="SRI"/>
</dbReference>
<keyword evidence="6" id="KW-0678">Repressor</keyword>
<comment type="subcellular location">
    <subcellularLocation>
        <location evidence="2">Chromosome</location>
    </subcellularLocation>
    <subcellularLocation>
        <location evidence="1">Nucleus</location>
    </subcellularLocation>
</comment>
<dbReference type="Pfam" id="PF17907">
    <property type="entry name" value="AWS"/>
    <property type="match status" value="1"/>
</dbReference>
<evidence type="ECO:0000256" key="13">
    <source>
        <dbReference type="ARBA" id="ARBA00030091"/>
    </source>
</evidence>
<keyword evidence="10" id="KW-0805">Transcription regulation</keyword>
<dbReference type="Gene3D" id="1.10.1740.100">
    <property type="entry name" value="Set2, Rpb1 interacting domain"/>
    <property type="match status" value="1"/>
</dbReference>
<dbReference type="InterPro" id="IPR001214">
    <property type="entry name" value="SET_dom"/>
</dbReference>
<dbReference type="InterPro" id="IPR001202">
    <property type="entry name" value="WW_dom"/>
</dbReference>
<dbReference type="GO" id="GO:0030437">
    <property type="term" value="P:ascospore formation"/>
    <property type="evidence" value="ECO:0007669"/>
    <property type="project" value="EnsemblFungi"/>
</dbReference>
<evidence type="ECO:0000256" key="8">
    <source>
        <dbReference type="ARBA" id="ARBA00022679"/>
    </source>
</evidence>
<evidence type="ECO:0000256" key="4">
    <source>
        <dbReference type="ARBA" id="ARBA00018028"/>
    </source>
</evidence>
<evidence type="ECO:0000256" key="1">
    <source>
        <dbReference type="ARBA" id="ARBA00004123"/>
    </source>
</evidence>
<evidence type="ECO:0000256" key="5">
    <source>
        <dbReference type="ARBA" id="ARBA00022454"/>
    </source>
</evidence>
<keyword evidence="8" id="KW-0808">Transferase</keyword>
<feature type="domain" description="SET" evidence="17">
    <location>
        <begin position="120"/>
        <end position="237"/>
    </location>
</feature>
<accession>A0A1E3NRH1</accession>
<dbReference type="InterPro" id="IPR036020">
    <property type="entry name" value="WW_dom_sf"/>
</dbReference>
<evidence type="ECO:0000256" key="14">
    <source>
        <dbReference type="ARBA" id="ARBA00047545"/>
    </source>
</evidence>
<evidence type="ECO:0000256" key="11">
    <source>
        <dbReference type="ARBA" id="ARBA00023163"/>
    </source>
</evidence>
<evidence type="ECO:0000256" key="7">
    <source>
        <dbReference type="ARBA" id="ARBA00022603"/>
    </source>
</evidence>
<dbReference type="Gene3D" id="2.20.70.10">
    <property type="match status" value="1"/>
</dbReference>
<dbReference type="EC" id="2.1.1.359" evidence="3"/>
<dbReference type="GO" id="GO:0005829">
    <property type="term" value="C:cytosol"/>
    <property type="evidence" value="ECO:0007669"/>
    <property type="project" value="EnsemblFungi"/>
</dbReference>
<protein>
    <recommendedName>
        <fullName evidence="4">Histone-lysine N-methyltransferase, H3 lysine-36 specific</fullName>
        <ecNumber evidence="3">2.1.1.359</ecNumber>
    </recommendedName>
    <alternativeName>
        <fullName evidence="13">SET domain-containing protein 2</fullName>
    </alternativeName>
</protein>
<dbReference type="InterPro" id="IPR046341">
    <property type="entry name" value="SET_dom_sf"/>
</dbReference>
<evidence type="ECO:0000259" key="17">
    <source>
        <dbReference type="PROSITE" id="PS50280"/>
    </source>
</evidence>
<evidence type="ECO:0000256" key="2">
    <source>
        <dbReference type="ARBA" id="ARBA00004286"/>
    </source>
</evidence>
<dbReference type="GO" id="GO:0006283">
    <property type="term" value="P:transcription-coupled nucleotide-excision repair"/>
    <property type="evidence" value="ECO:0007669"/>
    <property type="project" value="EnsemblFungi"/>
</dbReference>
<dbReference type="GO" id="GO:0009302">
    <property type="term" value="P:sno(s)RNA transcription"/>
    <property type="evidence" value="ECO:0007669"/>
    <property type="project" value="EnsemblFungi"/>
</dbReference>
<dbReference type="GO" id="GO:0032259">
    <property type="term" value="P:methylation"/>
    <property type="evidence" value="ECO:0007669"/>
    <property type="project" value="UniProtKB-KW"/>
</dbReference>
<dbReference type="Gene3D" id="2.170.270.10">
    <property type="entry name" value="SET domain"/>
    <property type="match status" value="1"/>
</dbReference>
<dbReference type="InterPro" id="IPR050777">
    <property type="entry name" value="SET2_Histone-Lys_MeTrsfase"/>
</dbReference>
<dbReference type="GO" id="GO:0005634">
    <property type="term" value="C:nucleus"/>
    <property type="evidence" value="ECO:0007669"/>
    <property type="project" value="UniProtKB-SubCell"/>
</dbReference>
<dbReference type="Pfam" id="PF00397">
    <property type="entry name" value="WW"/>
    <property type="match status" value="1"/>
</dbReference>
<evidence type="ECO:0000313" key="21">
    <source>
        <dbReference type="Proteomes" id="UP000094455"/>
    </source>
</evidence>
<feature type="region of interest" description="Disordered" evidence="15">
    <location>
        <begin position="616"/>
        <end position="684"/>
    </location>
</feature>
<feature type="compositionally biased region" description="Basic residues" evidence="15">
    <location>
        <begin position="629"/>
        <end position="642"/>
    </location>
</feature>
<evidence type="ECO:0000256" key="9">
    <source>
        <dbReference type="ARBA" id="ARBA00022691"/>
    </source>
</evidence>
<dbReference type="SMART" id="SM00508">
    <property type="entry name" value="PostSET"/>
    <property type="match status" value="1"/>
</dbReference>
<organism evidence="20 21">
    <name type="scientific">Pichia membranifaciens NRRL Y-2026</name>
    <dbReference type="NCBI Taxonomy" id="763406"/>
    <lineage>
        <taxon>Eukaryota</taxon>
        <taxon>Fungi</taxon>
        <taxon>Dikarya</taxon>
        <taxon>Ascomycota</taxon>
        <taxon>Saccharomycotina</taxon>
        <taxon>Pichiomycetes</taxon>
        <taxon>Pichiales</taxon>
        <taxon>Pichiaceae</taxon>
        <taxon>Pichia</taxon>
    </lineage>
</organism>
<name>A0A1E3NRH1_9ASCO</name>
<dbReference type="OrthoDB" id="422362at2759"/>
<dbReference type="GO" id="GO:0140955">
    <property type="term" value="F:histone H3K36 trimethyltransferase activity"/>
    <property type="evidence" value="ECO:0007669"/>
    <property type="project" value="UniProtKB-EC"/>
</dbReference>
<dbReference type="GO" id="GO:0060195">
    <property type="term" value="P:negative regulation of antisense RNA transcription"/>
    <property type="evidence" value="ECO:0007669"/>
    <property type="project" value="EnsemblFungi"/>
</dbReference>
<dbReference type="EMBL" id="KV454001">
    <property type="protein sequence ID" value="ODQ48682.1"/>
    <property type="molecule type" value="Genomic_DNA"/>
</dbReference>
<keyword evidence="5" id="KW-0158">Chromosome</keyword>
<reference evidence="20 21" key="1">
    <citation type="journal article" date="2016" name="Proc. Natl. Acad. Sci. U.S.A.">
        <title>Comparative genomics of biotechnologically important yeasts.</title>
        <authorList>
            <person name="Riley R."/>
            <person name="Haridas S."/>
            <person name="Wolfe K.H."/>
            <person name="Lopes M.R."/>
            <person name="Hittinger C.T."/>
            <person name="Goeker M."/>
            <person name="Salamov A.A."/>
            <person name="Wisecaver J.H."/>
            <person name="Long T.M."/>
            <person name="Calvey C.H."/>
            <person name="Aerts A.L."/>
            <person name="Barry K.W."/>
            <person name="Choi C."/>
            <person name="Clum A."/>
            <person name="Coughlan A.Y."/>
            <person name="Deshpande S."/>
            <person name="Douglass A.P."/>
            <person name="Hanson S.J."/>
            <person name="Klenk H.-P."/>
            <person name="LaButti K.M."/>
            <person name="Lapidus A."/>
            <person name="Lindquist E.A."/>
            <person name="Lipzen A.M."/>
            <person name="Meier-Kolthoff J.P."/>
            <person name="Ohm R.A."/>
            <person name="Otillar R.P."/>
            <person name="Pangilinan J.L."/>
            <person name="Peng Y."/>
            <person name="Rokas A."/>
            <person name="Rosa C.A."/>
            <person name="Scheuner C."/>
            <person name="Sibirny A.A."/>
            <person name="Slot J.C."/>
            <person name="Stielow J.B."/>
            <person name="Sun H."/>
            <person name="Kurtzman C.P."/>
            <person name="Blackwell M."/>
            <person name="Grigoriev I.V."/>
            <person name="Jeffries T.W."/>
        </authorList>
    </citation>
    <scope>NUCLEOTIDE SEQUENCE [LARGE SCALE GENOMIC DNA]</scope>
    <source>
        <strain evidence="20 21">NRRL Y-2026</strain>
    </source>
</reference>
<dbReference type="GO" id="GO:0005694">
    <property type="term" value="C:chromosome"/>
    <property type="evidence" value="ECO:0007669"/>
    <property type="project" value="UniProtKB-SubCell"/>
</dbReference>
<dbReference type="InterPro" id="IPR025788">
    <property type="entry name" value="Set2_fungi"/>
</dbReference>
<dbReference type="SMART" id="SM00317">
    <property type="entry name" value="SET"/>
    <property type="match status" value="1"/>
</dbReference>
<dbReference type="Pfam" id="PF08236">
    <property type="entry name" value="SRI"/>
    <property type="match status" value="1"/>
</dbReference>
<dbReference type="PANTHER" id="PTHR22884">
    <property type="entry name" value="SET DOMAIN PROTEINS"/>
    <property type="match status" value="1"/>
</dbReference>
<dbReference type="RefSeq" id="XP_019019795.1">
    <property type="nucleotide sequence ID" value="XM_019160274.1"/>
</dbReference>
<sequence length="783" mass="90068">MSKTETVDSTSDNERSKSITPILEKKMQLFDGYQDKTDEVKAQFVVLPENRYISRLKNVYSASNEFMTCDCEEEVVNGLNIACGPESDCINRLTNIECVDDQCGCGDYCLNQRFQRREYANISIFLTAEKGYGMRANVEIPAHSFIIEYMGEIVDSEEYKVRKQNYDAEGIKHFYFMMIQDNEIIDATKKASLGRYCNHSCDPNAYIEKWVVNKRFRMGIFAKRTINKGEEICFDYNVDRYGAQPQKCFCGAANCLGVMGGKTQSETVRLLPHIITEALGVRASDEKKWLKEQKKNGVKVTNDNVDSNVNVEFVKALELKPLDTSDVGKISSCLMQPDLDLIVIKRILERFGMAFDDDLEGLLFRLNRFHGMQALGHALKTVLLGVGEKDALGADQMNVLDMTIYLFEHWPKLKSKNSIQAGEVEELLRKFETKNLSGNMNSRIDHLLEEWSTLEVVYRIPKKLEKSESQKVLDDRRSRSGNAPSTGNKLPTGPASLIKQPWGDLDVSKLPENRKLDGCPLPPGWEWALDPTTQTRYYFNRLMNSTQWEKPEWPMDKVTKEDEERRKRKERDREREKARELRDLKVLEKERALKRQSELKQEEEKLNMLSSIIAEASRSGSDENEQSKTKKSRAILKSKSRSKSNASRGEKAVRMSDQENEKKRASSNSTGEKEHKRSSGNHSLDKKWMSLFASYVPNILKRYESEIGRDNLKNCARDIVHHLTKKEEKRHEGEAAPSTLSDERKIKIKAFSKEYMAKFMQKFEEKKKKKLELSNPPSKRAKL</sequence>
<dbReference type="GeneID" id="30176961"/>
<dbReference type="InterPro" id="IPR044437">
    <property type="entry name" value="SETD2/Set2_SET"/>
</dbReference>
<evidence type="ECO:0000256" key="6">
    <source>
        <dbReference type="ARBA" id="ARBA00022491"/>
    </source>
</evidence>
<dbReference type="InterPro" id="IPR038190">
    <property type="entry name" value="SRI_sf"/>
</dbReference>
<evidence type="ECO:0000259" key="16">
    <source>
        <dbReference type="PROSITE" id="PS50020"/>
    </source>
</evidence>
<keyword evidence="11" id="KW-0804">Transcription</keyword>
<evidence type="ECO:0000256" key="15">
    <source>
        <dbReference type="SAM" id="MobiDB-lite"/>
    </source>
</evidence>
<dbReference type="PROSITE" id="PS51568">
    <property type="entry name" value="SAM_MT43_SET2_1"/>
    <property type="match status" value="1"/>
</dbReference>
<feature type="domain" description="WW" evidence="16">
    <location>
        <begin position="519"/>
        <end position="553"/>
    </location>
</feature>
<evidence type="ECO:0000256" key="10">
    <source>
        <dbReference type="ARBA" id="ARBA00023015"/>
    </source>
</evidence>
<dbReference type="GO" id="GO:0006354">
    <property type="term" value="P:DNA-templated transcription elongation"/>
    <property type="evidence" value="ECO:0007669"/>
    <property type="project" value="EnsemblFungi"/>
</dbReference>
<dbReference type="PROSITE" id="PS01159">
    <property type="entry name" value="WW_DOMAIN_1"/>
    <property type="match status" value="1"/>
</dbReference>